<accession>A0A1Y2B339</accession>
<evidence type="ECO:0000256" key="2">
    <source>
        <dbReference type="ARBA" id="ARBA00022645"/>
    </source>
</evidence>
<dbReference type="Gene3D" id="3.40.50.1820">
    <property type="entry name" value="alpha/beta hydrolase"/>
    <property type="match status" value="1"/>
</dbReference>
<dbReference type="GO" id="GO:0004185">
    <property type="term" value="F:serine-type carboxypeptidase activity"/>
    <property type="evidence" value="ECO:0007669"/>
    <property type="project" value="UniProtKB-UniRule"/>
</dbReference>
<dbReference type="SUPFAM" id="SSF53474">
    <property type="entry name" value="alpha/beta-Hydrolases"/>
    <property type="match status" value="1"/>
</dbReference>
<dbReference type="InterPro" id="IPR029058">
    <property type="entry name" value="AB_hydrolase_fold"/>
</dbReference>
<dbReference type="InterPro" id="IPR018202">
    <property type="entry name" value="Ser_caboxypep_ser_AS"/>
</dbReference>
<dbReference type="InParanoid" id="A0A1Y2B339"/>
<dbReference type="InterPro" id="IPR001563">
    <property type="entry name" value="Peptidase_S10"/>
</dbReference>
<protein>
    <recommendedName>
        <fullName evidence="6">Carboxypeptidase</fullName>
        <ecNumber evidence="6">3.4.16.-</ecNumber>
    </recommendedName>
</protein>
<dbReference type="EMBL" id="MCFC01000027">
    <property type="protein sequence ID" value="ORY29146.1"/>
    <property type="molecule type" value="Genomic_DNA"/>
</dbReference>
<sequence>MRVSTLLPLVAAAPALALPSLFKPFTPPTEIATQAFDTAVSWVHSALSGAQNKWDDLETSISGDLSVAKVQMNGIEYLSLTHPAFPLHRLRVVKPELCDPNVNQLSGYLDISESKHLFFWFQESRHKPSEDPVMLWLNGGPGCSSTTGLLFELGGCNIADKGANVTYNEHSWNSVANVLYLDQPVGVGYSYSDSGEVNNSPAAAEDVYAFLSLFFSQYKEYAKQDFHISGESYAGTYIPNIASVIYKNSLALQSNLAPTPKLPVINLKSLLIGDGLTDPYNQFGSVPDWACDKTKSPYAVYSDPEGAECVSLRAKAARCQALVSSCYKTGSRFSCVPANLYCFSGVFGDLQQLGYNVYDVRKKCDRSEDKDGPLCYKEMGWMETYLNTPEVKAELGAPDHITFQSCNMNINRNFLLQGDGMHDAASLLPALIEDGIRVLIYAGEADMLVNFLGCEAVLDNLKTSYSGAFAKASKKDFVTTEGDVAGWTRDAGNVAFVAFHDAGHMVPHDDPVAALTMVKRWLKEKPLAK</sequence>
<keyword evidence="5" id="KW-0325">Glycoprotein</keyword>
<dbReference type="PROSITE" id="PS00131">
    <property type="entry name" value="CARBOXYPEPT_SER_SER"/>
    <property type="match status" value="1"/>
</dbReference>
<evidence type="ECO:0000256" key="4">
    <source>
        <dbReference type="ARBA" id="ARBA00022801"/>
    </source>
</evidence>
<dbReference type="Gene3D" id="1.10.287.410">
    <property type="match status" value="1"/>
</dbReference>
<evidence type="ECO:0000256" key="5">
    <source>
        <dbReference type="ARBA" id="ARBA00023180"/>
    </source>
</evidence>
<evidence type="ECO:0000256" key="6">
    <source>
        <dbReference type="RuleBase" id="RU361156"/>
    </source>
</evidence>
<proteinExistence type="inferred from homology"/>
<dbReference type="PANTHER" id="PTHR11802">
    <property type="entry name" value="SERINE PROTEASE FAMILY S10 SERINE CARBOXYPEPTIDASE"/>
    <property type="match status" value="1"/>
</dbReference>
<name>A0A1Y2B339_9TREE</name>
<dbReference type="Proteomes" id="UP000193986">
    <property type="component" value="Unassembled WGS sequence"/>
</dbReference>
<gene>
    <name evidence="7" type="ORF">BCR39DRAFT_532916</name>
</gene>
<dbReference type="AlphaFoldDB" id="A0A1Y2B339"/>
<dbReference type="Pfam" id="PF00450">
    <property type="entry name" value="Peptidase_S10"/>
    <property type="match status" value="1"/>
</dbReference>
<keyword evidence="6" id="KW-0732">Signal</keyword>
<evidence type="ECO:0000313" key="7">
    <source>
        <dbReference type="EMBL" id="ORY29146.1"/>
    </source>
</evidence>
<dbReference type="PANTHER" id="PTHR11802:SF452">
    <property type="entry name" value="CARBOXYPEPTIDASE"/>
    <property type="match status" value="1"/>
</dbReference>
<reference evidence="7 8" key="1">
    <citation type="submission" date="2016-07" db="EMBL/GenBank/DDBJ databases">
        <title>Pervasive Adenine N6-methylation of Active Genes in Fungi.</title>
        <authorList>
            <consortium name="DOE Joint Genome Institute"/>
            <person name="Mondo S.J."/>
            <person name="Dannebaum R.O."/>
            <person name="Kuo R.C."/>
            <person name="Labutti K."/>
            <person name="Haridas S."/>
            <person name="Kuo A."/>
            <person name="Salamov A."/>
            <person name="Ahrendt S.R."/>
            <person name="Lipzen A."/>
            <person name="Sullivan W."/>
            <person name="Andreopoulos W.B."/>
            <person name="Clum A."/>
            <person name="Lindquist E."/>
            <person name="Daum C."/>
            <person name="Ramamoorthy G.K."/>
            <person name="Gryganskyi A."/>
            <person name="Culley D."/>
            <person name="Magnuson J.K."/>
            <person name="James T.Y."/>
            <person name="O'Malley M.A."/>
            <person name="Stajich J.E."/>
            <person name="Spatafora J.W."/>
            <person name="Visel A."/>
            <person name="Grigoriev I.V."/>
        </authorList>
    </citation>
    <scope>NUCLEOTIDE SEQUENCE [LARGE SCALE GENOMIC DNA]</scope>
    <source>
        <strain evidence="7 8">68-887.2</strain>
    </source>
</reference>
<evidence type="ECO:0000313" key="8">
    <source>
        <dbReference type="Proteomes" id="UP000193986"/>
    </source>
</evidence>
<keyword evidence="3 6" id="KW-0645">Protease</keyword>
<keyword evidence="8" id="KW-1185">Reference proteome</keyword>
<dbReference type="OrthoDB" id="443318at2759"/>
<dbReference type="PRINTS" id="PR00724">
    <property type="entry name" value="CRBOXYPTASEC"/>
</dbReference>
<evidence type="ECO:0000256" key="1">
    <source>
        <dbReference type="ARBA" id="ARBA00009431"/>
    </source>
</evidence>
<organism evidence="7 8">
    <name type="scientific">Naematelia encephala</name>
    <dbReference type="NCBI Taxonomy" id="71784"/>
    <lineage>
        <taxon>Eukaryota</taxon>
        <taxon>Fungi</taxon>
        <taxon>Dikarya</taxon>
        <taxon>Basidiomycota</taxon>
        <taxon>Agaricomycotina</taxon>
        <taxon>Tremellomycetes</taxon>
        <taxon>Tremellales</taxon>
        <taxon>Naemateliaceae</taxon>
        <taxon>Naematelia</taxon>
    </lineage>
</organism>
<keyword evidence="2 6" id="KW-0121">Carboxypeptidase</keyword>
<evidence type="ECO:0000256" key="3">
    <source>
        <dbReference type="ARBA" id="ARBA00022670"/>
    </source>
</evidence>
<dbReference type="GO" id="GO:0006508">
    <property type="term" value="P:proteolysis"/>
    <property type="evidence" value="ECO:0007669"/>
    <property type="project" value="UniProtKB-KW"/>
</dbReference>
<dbReference type="EC" id="3.4.16.-" evidence="6"/>
<comment type="caution">
    <text evidence="7">The sequence shown here is derived from an EMBL/GenBank/DDBJ whole genome shotgun (WGS) entry which is preliminary data.</text>
</comment>
<keyword evidence="4 6" id="KW-0378">Hydrolase</keyword>
<dbReference type="GO" id="GO:0000324">
    <property type="term" value="C:fungal-type vacuole"/>
    <property type="evidence" value="ECO:0007669"/>
    <property type="project" value="TreeGrafter"/>
</dbReference>
<comment type="similarity">
    <text evidence="1 6">Belongs to the peptidase S10 family.</text>
</comment>
<dbReference type="STRING" id="71784.A0A1Y2B339"/>
<feature type="chain" id="PRO_5011810863" description="Carboxypeptidase" evidence="6">
    <location>
        <begin position="18"/>
        <end position="529"/>
    </location>
</feature>
<feature type="signal peptide" evidence="6">
    <location>
        <begin position="1"/>
        <end position="17"/>
    </location>
</feature>